<proteinExistence type="predicted"/>
<accession>A0ABV0XE07</accession>
<gene>
    <name evidence="1" type="ORF">AMECASPLE_011762</name>
</gene>
<reference evidence="1 2" key="1">
    <citation type="submission" date="2021-06" db="EMBL/GenBank/DDBJ databases">
        <authorList>
            <person name="Palmer J.M."/>
        </authorList>
    </citation>
    <scope>NUCLEOTIDE SEQUENCE [LARGE SCALE GENOMIC DNA]</scope>
    <source>
        <strain evidence="1 2">AS_MEX2019</strain>
        <tissue evidence="1">Muscle</tissue>
    </source>
</reference>
<protein>
    <submittedName>
        <fullName evidence="1">Uncharacterized protein</fullName>
    </submittedName>
</protein>
<organism evidence="1 2">
    <name type="scientific">Ameca splendens</name>
    <dbReference type="NCBI Taxonomy" id="208324"/>
    <lineage>
        <taxon>Eukaryota</taxon>
        <taxon>Metazoa</taxon>
        <taxon>Chordata</taxon>
        <taxon>Craniata</taxon>
        <taxon>Vertebrata</taxon>
        <taxon>Euteleostomi</taxon>
        <taxon>Actinopterygii</taxon>
        <taxon>Neopterygii</taxon>
        <taxon>Teleostei</taxon>
        <taxon>Neoteleostei</taxon>
        <taxon>Acanthomorphata</taxon>
        <taxon>Ovalentaria</taxon>
        <taxon>Atherinomorphae</taxon>
        <taxon>Cyprinodontiformes</taxon>
        <taxon>Goodeidae</taxon>
        <taxon>Ameca</taxon>
    </lineage>
</organism>
<sequence length="103" mass="12439">MVTNWTWAHKWASFNGTCDRYYPVPNFFKMIKFHSEGSYFEPSSSKNYMIVNRFHLTDFQILMFSAKLLLHLLLIPKMMARQPYSPIMHKPVVNRYHHSRVRK</sequence>
<name>A0ABV0XE07_9TELE</name>
<keyword evidence="2" id="KW-1185">Reference proteome</keyword>
<evidence type="ECO:0000313" key="1">
    <source>
        <dbReference type="EMBL" id="MEQ2279672.1"/>
    </source>
</evidence>
<comment type="caution">
    <text evidence="1">The sequence shown here is derived from an EMBL/GenBank/DDBJ whole genome shotgun (WGS) entry which is preliminary data.</text>
</comment>
<evidence type="ECO:0000313" key="2">
    <source>
        <dbReference type="Proteomes" id="UP001469553"/>
    </source>
</evidence>
<dbReference type="Proteomes" id="UP001469553">
    <property type="component" value="Unassembled WGS sequence"/>
</dbReference>
<dbReference type="EMBL" id="JAHRIP010000718">
    <property type="protein sequence ID" value="MEQ2279672.1"/>
    <property type="molecule type" value="Genomic_DNA"/>
</dbReference>